<accession>A0A8R7PVI4</accession>
<feature type="compositionally biased region" description="Low complexity" evidence="1">
    <location>
        <begin position="63"/>
        <end position="80"/>
    </location>
</feature>
<dbReference type="Proteomes" id="UP000015106">
    <property type="component" value="Chromosome 3"/>
</dbReference>
<protein>
    <submittedName>
        <fullName evidence="2">Uncharacterized protein</fullName>
    </submittedName>
</protein>
<feature type="region of interest" description="Disordered" evidence="1">
    <location>
        <begin position="1"/>
        <end position="39"/>
    </location>
</feature>
<dbReference type="EnsemblPlants" id="TuG1812G0300004262.01.T03">
    <property type="protein sequence ID" value="TuG1812G0300004262.01.T03"/>
    <property type="gene ID" value="TuG1812G0300004262.01"/>
</dbReference>
<organism evidence="2 3">
    <name type="scientific">Triticum urartu</name>
    <name type="common">Red wild einkorn</name>
    <name type="synonym">Crithodium urartu</name>
    <dbReference type="NCBI Taxonomy" id="4572"/>
    <lineage>
        <taxon>Eukaryota</taxon>
        <taxon>Viridiplantae</taxon>
        <taxon>Streptophyta</taxon>
        <taxon>Embryophyta</taxon>
        <taxon>Tracheophyta</taxon>
        <taxon>Spermatophyta</taxon>
        <taxon>Magnoliopsida</taxon>
        <taxon>Liliopsida</taxon>
        <taxon>Poales</taxon>
        <taxon>Poaceae</taxon>
        <taxon>BOP clade</taxon>
        <taxon>Pooideae</taxon>
        <taxon>Triticodae</taxon>
        <taxon>Triticeae</taxon>
        <taxon>Triticinae</taxon>
        <taxon>Triticum</taxon>
    </lineage>
</organism>
<evidence type="ECO:0000256" key="1">
    <source>
        <dbReference type="SAM" id="MobiDB-lite"/>
    </source>
</evidence>
<evidence type="ECO:0000313" key="2">
    <source>
        <dbReference type="EnsemblPlants" id="TuG1812G0300004262.01.T03"/>
    </source>
</evidence>
<keyword evidence="3" id="KW-1185">Reference proteome</keyword>
<dbReference type="AlphaFoldDB" id="A0A8R7PVI4"/>
<reference evidence="2" key="2">
    <citation type="submission" date="2018-03" db="EMBL/GenBank/DDBJ databases">
        <title>The Triticum urartu genome reveals the dynamic nature of wheat genome evolution.</title>
        <authorList>
            <person name="Ling H."/>
            <person name="Ma B."/>
            <person name="Shi X."/>
            <person name="Liu H."/>
            <person name="Dong L."/>
            <person name="Sun H."/>
            <person name="Cao Y."/>
            <person name="Gao Q."/>
            <person name="Zheng S."/>
            <person name="Li Y."/>
            <person name="Yu Y."/>
            <person name="Du H."/>
            <person name="Qi M."/>
            <person name="Li Y."/>
            <person name="Yu H."/>
            <person name="Cui Y."/>
            <person name="Wang N."/>
            <person name="Chen C."/>
            <person name="Wu H."/>
            <person name="Zhao Y."/>
            <person name="Zhang J."/>
            <person name="Li Y."/>
            <person name="Zhou W."/>
            <person name="Zhang B."/>
            <person name="Hu W."/>
            <person name="Eijk M."/>
            <person name="Tang J."/>
            <person name="Witsenboer H."/>
            <person name="Zhao S."/>
            <person name="Li Z."/>
            <person name="Zhang A."/>
            <person name="Wang D."/>
            <person name="Liang C."/>
        </authorList>
    </citation>
    <scope>NUCLEOTIDE SEQUENCE [LARGE SCALE GENOMIC DNA]</scope>
    <source>
        <strain evidence="2">cv. G1812</strain>
    </source>
</reference>
<sequence length="101" mass="10737">LGVGDRADSRISRRRQTNSHRPTAQVRTGPTRETLRPPSCAAIRPSDFARLLSLPPPPPDCGATAAVSARCSSSSSSTPSRPDPAPNGEEPGLQRLRRQLG</sequence>
<name>A0A8R7PVI4_TRIUA</name>
<reference evidence="2" key="3">
    <citation type="submission" date="2022-06" db="UniProtKB">
        <authorList>
            <consortium name="EnsemblPlants"/>
        </authorList>
    </citation>
    <scope>IDENTIFICATION</scope>
</reference>
<feature type="compositionally biased region" description="Polar residues" evidence="1">
    <location>
        <begin position="19"/>
        <end position="28"/>
    </location>
</feature>
<proteinExistence type="predicted"/>
<feature type="compositionally biased region" description="Basic and acidic residues" evidence="1">
    <location>
        <begin position="1"/>
        <end position="11"/>
    </location>
</feature>
<feature type="region of interest" description="Disordered" evidence="1">
    <location>
        <begin position="51"/>
        <end position="101"/>
    </location>
</feature>
<evidence type="ECO:0000313" key="3">
    <source>
        <dbReference type="Proteomes" id="UP000015106"/>
    </source>
</evidence>
<gene>
    <name evidence="2" type="primary">LOC125545466</name>
</gene>
<reference evidence="3" key="1">
    <citation type="journal article" date="2013" name="Nature">
        <title>Draft genome of the wheat A-genome progenitor Triticum urartu.</title>
        <authorList>
            <person name="Ling H.Q."/>
            <person name="Zhao S."/>
            <person name="Liu D."/>
            <person name="Wang J."/>
            <person name="Sun H."/>
            <person name="Zhang C."/>
            <person name="Fan H."/>
            <person name="Li D."/>
            <person name="Dong L."/>
            <person name="Tao Y."/>
            <person name="Gao C."/>
            <person name="Wu H."/>
            <person name="Li Y."/>
            <person name="Cui Y."/>
            <person name="Guo X."/>
            <person name="Zheng S."/>
            <person name="Wang B."/>
            <person name="Yu K."/>
            <person name="Liang Q."/>
            <person name="Yang W."/>
            <person name="Lou X."/>
            <person name="Chen J."/>
            <person name="Feng M."/>
            <person name="Jian J."/>
            <person name="Zhang X."/>
            <person name="Luo G."/>
            <person name="Jiang Y."/>
            <person name="Liu J."/>
            <person name="Wang Z."/>
            <person name="Sha Y."/>
            <person name="Zhang B."/>
            <person name="Wu H."/>
            <person name="Tang D."/>
            <person name="Shen Q."/>
            <person name="Xue P."/>
            <person name="Zou S."/>
            <person name="Wang X."/>
            <person name="Liu X."/>
            <person name="Wang F."/>
            <person name="Yang Y."/>
            <person name="An X."/>
            <person name="Dong Z."/>
            <person name="Zhang K."/>
            <person name="Zhang X."/>
            <person name="Luo M.C."/>
            <person name="Dvorak J."/>
            <person name="Tong Y."/>
            <person name="Wang J."/>
            <person name="Yang H."/>
            <person name="Li Z."/>
            <person name="Wang D."/>
            <person name="Zhang A."/>
            <person name="Wang J."/>
        </authorList>
    </citation>
    <scope>NUCLEOTIDE SEQUENCE</scope>
    <source>
        <strain evidence="3">cv. G1812</strain>
    </source>
</reference>
<dbReference type="Gramene" id="TuG1812G0300004262.01.T03">
    <property type="protein sequence ID" value="TuG1812G0300004262.01.T03"/>
    <property type="gene ID" value="TuG1812G0300004262.01"/>
</dbReference>